<gene>
    <name evidence="3" type="ORF">OXX778_LOCUS17654</name>
</gene>
<evidence type="ECO:0000313" key="4">
    <source>
        <dbReference type="Proteomes" id="UP000663879"/>
    </source>
</evidence>
<dbReference type="PROSITE" id="PS00028">
    <property type="entry name" value="ZINC_FINGER_C2H2_1"/>
    <property type="match status" value="1"/>
</dbReference>
<evidence type="ECO:0000259" key="2">
    <source>
        <dbReference type="PROSITE" id="PS00028"/>
    </source>
</evidence>
<name>A0A814IST2_9BILA</name>
<dbReference type="AlphaFoldDB" id="A0A814IST2"/>
<accession>A0A814IST2</accession>
<protein>
    <recommendedName>
        <fullName evidence="2">C2H2-type domain-containing protein</fullName>
    </recommendedName>
</protein>
<evidence type="ECO:0000313" key="3">
    <source>
        <dbReference type="EMBL" id="CAF1026715.1"/>
    </source>
</evidence>
<dbReference type="EMBL" id="CAJNOC010004581">
    <property type="protein sequence ID" value="CAF1026715.1"/>
    <property type="molecule type" value="Genomic_DNA"/>
</dbReference>
<feature type="compositionally biased region" description="Polar residues" evidence="1">
    <location>
        <begin position="8"/>
        <end position="18"/>
    </location>
</feature>
<reference evidence="3" key="1">
    <citation type="submission" date="2021-02" db="EMBL/GenBank/DDBJ databases">
        <authorList>
            <person name="Nowell W R."/>
        </authorList>
    </citation>
    <scope>NUCLEOTIDE SEQUENCE</scope>
    <source>
        <strain evidence="3">Ploen Becks lab</strain>
    </source>
</reference>
<organism evidence="3 4">
    <name type="scientific">Brachionus calyciflorus</name>
    <dbReference type="NCBI Taxonomy" id="104777"/>
    <lineage>
        <taxon>Eukaryota</taxon>
        <taxon>Metazoa</taxon>
        <taxon>Spiralia</taxon>
        <taxon>Gnathifera</taxon>
        <taxon>Rotifera</taxon>
        <taxon>Eurotatoria</taxon>
        <taxon>Monogononta</taxon>
        <taxon>Pseudotrocha</taxon>
        <taxon>Ploima</taxon>
        <taxon>Brachionidae</taxon>
        <taxon>Brachionus</taxon>
    </lineage>
</organism>
<dbReference type="Proteomes" id="UP000663879">
    <property type="component" value="Unassembled WGS sequence"/>
</dbReference>
<feature type="region of interest" description="Disordered" evidence="1">
    <location>
        <begin position="1"/>
        <end position="21"/>
    </location>
</feature>
<dbReference type="InterPro" id="IPR013087">
    <property type="entry name" value="Znf_C2H2_type"/>
</dbReference>
<sequence>MGKDVVNERQTVVASNEKNQAKPDKTIQINVENRSQIVGLDDTLNSLIDEILNVDLPGRERDKNQIDSIKESRLNRALNESDTRESNNDSELLNQREDNVLVENLEMVNNVQTNGRKVKCTAERCDKEFGTEVGMKIHFCFKH</sequence>
<feature type="domain" description="C2H2-type" evidence="2">
    <location>
        <begin position="120"/>
        <end position="143"/>
    </location>
</feature>
<evidence type="ECO:0000256" key="1">
    <source>
        <dbReference type="SAM" id="MobiDB-lite"/>
    </source>
</evidence>
<proteinExistence type="predicted"/>
<comment type="caution">
    <text evidence="3">The sequence shown here is derived from an EMBL/GenBank/DDBJ whole genome shotgun (WGS) entry which is preliminary data.</text>
</comment>
<keyword evidence="4" id="KW-1185">Reference proteome</keyword>